<dbReference type="AlphaFoldDB" id="A0A1H0VA33"/>
<accession>A0A1H0VA33</accession>
<dbReference type="PANTHER" id="PTHR34821:SF2">
    <property type="entry name" value="INNER MEMBRANE PROTEIN YDCZ"/>
    <property type="match status" value="1"/>
</dbReference>
<dbReference type="PANTHER" id="PTHR34821">
    <property type="entry name" value="INNER MEMBRANE PROTEIN YDCZ"/>
    <property type="match status" value="1"/>
</dbReference>
<sequence length="140" mass="15604">MYKSYAVFIGLLITIMVTFNGALAKYTNQYVAILIIHMVGLISLIIILILKREKFKLKKNIPIYLFSAGSIGVFVVFLNNLCFNSLGASLTLSLGVFGQLVLASLIDHYGLFGLDIYKFKKKKIIGFSIILLGLVTMIIY</sequence>
<keyword evidence="4" id="KW-1185">Reference proteome</keyword>
<dbReference type="RefSeq" id="WP_089972253.1">
    <property type="nucleotide sequence ID" value="NZ_FNJM01000015.1"/>
</dbReference>
<dbReference type="InterPro" id="IPR006750">
    <property type="entry name" value="YdcZ"/>
</dbReference>
<dbReference type="STRING" id="94869.SAMN04488529_1159"/>
<reference evidence="3 4" key="1">
    <citation type="submission" date="2016-10" db="EMBL/GenBank/DDBJ databases">
        <authorList>
            <person name="de Groot N.N."/>
        </authorList>
    </citation>
    <scope>NUCLEOTIDE SEQUENCE [LARGE SCALE GENOMIC DNA]</scope>
    <source>
        <strain evidence="3 4">DSM 12272</strain>
    </source>
</reference>
<evidence type="ECO:0000313" key="4">
    <source>
        <dbReference type="Proteomes" id="UP000198597"/>
    </source>
</evidence>
<evidence type="ECO:0000256" key="1">
    <source>
        <dbReference type="SAM" id="Phobius"/>
    </source>
</evidence>
<evidence type="ECO:0000313" key="2">
    <source>
        <dbReference type="EMBL" id="MBB6714574.1"/>
    </source>
</evidence>
<dbReference type="Proteomes" id="UP000198597">
    <property type="component" value="Unassembled WGS sequence"/>
</dbReference>
<feature type="transmembrane region" description="Helical" evidence="1">
    <location>
        <begin position="5"/>
        <end position="24"/>
    </location>
</feature>
<name>A0A1H0VA33_9CLOT</name>
<gene>
    <name evidence="2" type="ORF">H7E68_07505</name>
    <name evidence="3" type="ORF">SAMN04488529_1159</name>
</gene>
<feature type="transmembrane region" description="Helical" evidence="1">
    <location>
        <begin position="61"/>
        <end position="78"/>
    </location>
</feature>
<dbReference type="EMBL" id="FNJM01000015">
    <property type="protein sequence ID" value="SDP75068.1"/>
    <property type="molecule type" value="Genomic_DNA"/>
</dbReference>
<dbReference type="OrthoDB" id="7864805at2"/>
<evidence type="ECO:0000313" key="3">
    <source>
        <dbReference type="EMBL" id="SDP75068.1"/>
    </source>
</evidence>
<reference evidence="2 5" key="2">
    <citation type="submission" date="2020-08" db="EMBL/GenBank/DDBJ databases">
        <title>Clostridia isolated from Swiss meat.</title>
        <authorList>
            <person name="Wambui J."/>
            <person name="Stevens M.J.A."/>
            <person name="Stephan R."/>
        </authorList>
    </citation>
    <scope>NUCLEOTIDE SEQUENCE [LARGE SCALE GENOMIC DNA]</scope>
    <source>
        <strain evidence="2 5">CM001</strain>
    </source>
</reference>
<keyword evidence="1" id="KW-0472">Membrane</keyword>
<keyword evidence="1" id="KW-1133">Transmembrane helix</keyword>
<dbReference type="GO" id="GO:0005886">
    <property type="term" value="C:plasma membrane"/>
    <property type="evidence" value="ECO:0007669"/>
    <property type="project" value="TreeGrafter"/>
</dbReference>
<feature type="transmembrane region" description="Helical" evidence="1">
    <location>
        <begin position="90"/>
        <end position="112"/>
    </location>
</feature>
<dbReference type="EMBL" id="JACKWY010000003">
    <property type="protein sequence ID" value="MBB6714574.1"/>
    <property type="molecule type" value="Genomic_DNA"/>
</dbReference>
<feature type="transmembrane region" description="Helical" evidence="1">
    <location>
        <begin position="30"/>
        <end position="49"/>
    </location>
</feature>
<dbReference type="Proteomes" id="UP000585258">
    <property type="component" value="Unassembled WGS sequence"/>
</dbReference>
<dbReference type="Pfam" id="PF04657">
    <property type="entry name" value="DMT_YdcZ"/>
    <property type="match status" value="1"/>
</dbReference>
<protein>
    <submittedName>
        <fullName evidence="2">DMT family transporter</fullName>
    </submittedName>
    <submittedName>
        <fullName evidence="3">Transporter family-2 protein</fullName>
    </submittedName>
</protein>
<proteinExistence type="predicted"/>
<organism evidence="3 4">
    <name type="scientific">Clostridium gasigenes</name>
    <dbReference type="NCBI Taxonomy" id="94869"/>
    <lineage>
        <taxon>Bacteria</taxon>
        <taxon>Bacillati</taxon>
        <taxon>Bacillota</taxon>
        <taxon>Clostridia</taxon>
        <taxon>Eubacteriales</taxon>
        <taxon>Clostridiaceae</taxon>
        <taxon>Clostridium</taxon>
    </lineage>
</organism>
<feature type="transmembrane region" description="Helical" evidence="1">
    <location>
        <begin position="124"/>
        <end position="139"/>
    </location>
</feature>
<evidence type="ECO:0000313" key="5">
    <source>
        <dbReference type="Proteomes" id="UP000585258"/>
    </source>
</evidence>
<keyword evidence="1" id="KW-0812">Transmembrane</keyword>